<dbReference type="OrthoDB" id="938199at2759"/>
<dbReference type="Pfam" id="PF03107">
    <property type="entry name" value="C1_2"/>
    <property type="match status" value="1"/>
</dbReference>
<gene>
    <name evidence="4" type="ORF">MERR_LOCUS42346</name>
</gene>
<evidence type="ECO:0000259" key="3">
    <source>
        <dbReference type="Pfam" id="PF03107"/>
    </source>
</evidence>
<keyword evidence="1" id="KW-0677">Repeat</keyword>
<dbReference type="SUPFAM" id="SSF57889">
    <property type="entry name" value="Cysteine-rich domain"/>
    <property type="match status" value="1"/>
</dbReference>
<evidence type="ECO:0000313" key="4">
    <source>
        <dbReference type="EMBL" id="CAA7055110.1"/>
    </source>
</evidence>
<feature type="compositionally biased region" description="Polar residues" evidence="2">
    <location>
        <begin position="101"/>
        <end position="111"/>
    </location>
</feature>
<dbReference type="InterPro" id="IPR004146">
    <property type="entry name" value="DC1"/>
</dbReference>
<name>A0A6D2KKT7_9BRAS</name>
<proteinExistence type="predicted"/>
<dbReference type="InterPro" id="IPR053192">
    <property type="entry name" value="Vacuole_Formation_Reg"/>
</dbReference>
<protein>
    <recommendedName>
        <fullName evidence="3">DC1 domain-containing protein</fullName>
    </recommendedName>
</protein>
<reference evidence="4" key="1">
    <citation type="submission" date="2020-01" db="EMBL/GenBank/DDBJ databases">
        <authorList>
            <person name="Mishra B."/>
        </authorList>
    </citation>
    <scope>NUCLEOTIDE SEQUENCE [LARGE SCALE GENOMIC DNA]</scope>
</reference>
<dbReference type="Proteomes" id="UP000467841">
    <property type="component" value="Unassembled WGS sequence"/>
</dbReference>
<dbReference type="AlphaFoldDB" id="A0A6D2KKT7"/>
<evidence type="ECO:0000313" key="5">
    <source>
        <dbReference type="Proteomes" id="UP000467841"/>
    </source>
</evidence>
<accession>A0A6D2KKT7</accession>
<comment type="caution">
    <text evidence="4">The sequence shown here is derived from an EMBL/GenBank/DDBJ whole genome shotgun (WGS) entry which is preliminary data.</text>
</comment>
<organism evidence="4 5">
    <name type="scientific">Microthlaspi erraticum</name>
    <dbReference type="NCBI Taxonomy" id="1685480"/>
    <lineage>
        <taxon>Eukaryota</taxon>
        <taxon>Viridiplantae</taxon>
        <taxon>Streptophyta</taxon>
        <taxon>Embryophyta</taxon>
        <taxon>Tracheophyta</taxon>
        <taxon>Spermatophyta</taxon>
        <taxon>Magnoliopsida</taxon>
        <taxon>eudicotyledons</taxon>
        <taxon>Gunneridae</taxon>
        <taxon>Pentapetalae</taxon>
        <taxon>rosids</taxon>
        <taxon>malvids</taxon>
        <taxon>Brassicales</taxon>
        <taxon>Brassicaceae</taxon>
        <taxon>Coluteocarpeae</taxon>
        <taxon>Microthlaspi</taxon>
    </lineage>
</organism>
<dbReference type="PANTHER" id="PTHR32410">
    <property type="entry name" value="CYSTEINE/HISTIDINE-RICH C1 DOMAIN FAMILY PROTEIN"/>
    <property type="match status" value="1"/>
</dbReference>
<keyword evidence="5" id="KW-1185">Reference proteome</keyword>
<feature type="compositionally biased region" description="Basic and acidic residues" evidence="2">
    <location>
        <begin position="132"/>
        <end position="144"/>
    </location>
</feature>
<sequence length="185" mass="21201">MVHPRCATRGDVWDGIELEGIPEDTEDIAPFKVVGDNLIVHRLHPEHPLRLQKETIIHDDHARCEACVHGVGLDPIYSCDECRYILHESQPKKTWRRRFTQGTIGEPVTQSTEEDVEKKIHARHNRGTGDTVNRRSRGEEDSRKAQYGNGDTVNRRRRGGDLRKRTVTQIAGDVKKSHVITSMRR</sequence>
<evidence type="ECO:0000256" key="1">
    <source>
        <dbReference type="ARBA" id="ARBA00022737"/>
    </source>
</evidence>
<evidence type="ECO:0000256" key="2">
    <source>
        <dbReference type="SAM" id="MobiDB-lite"/>
    </source>
</evidence>
<dbReference type="InterPro" id="IPR046349">
    <property type="entry name" value="C1-like_sf"/>
</dbReference>
<feature type="region of interest" description="Disordered" evidence="2">
    <location>
        <begin position="101"/>
        <end position="162"/>
    </location>
</feature>
<dbReference type="PANTHER" id="PTHR32410:SF159">
    <property type="entry name" value="CYSTEINE_HISTIDINE-RICH C1 DOMAIN FAMILY PROTEIN"/>
    <property type="match status" value="1"/>
</dbReference>
<dbReference type="EMBL" id="CACVBM020001606">
    <property type="protein sequence ID" value="CAA7055110.1"/>
    <property type="molecule type" value="Genomic_DNA"/>
</dbReference>
<feature type="domain" description="DC1" evidence="3">
    <location>
        <begin position="43"/>
        <end position="89"/>
    </location>
</feature>